<feature type="non-terminal residue" evidence="1">
    <location>
        <position position="1"/>
    </location>
</feature>
<organism evidence="1 2">
    <name type="scientific">Bimuria novae-zelandiae CBS 107.79</name>
    <dbReference type="NCBI Taxonomy" id="1447943"/>
    <lineage>
        <taxon>Eukaryota</taxon>
        <taxon>Fungi</taxon>
        <taxon>Dikarya</taxon>
        <taxon>Ascomycota</taxon>
        <taxon>Pezizomycotina</taxon>
        <taxon>Dothideomycetes</taxon>
        <taxon>Pleosporomycetidae</taxon>
        <taxon>Pleosporales</taxon>
        <taxon>Massarineae</taxon>
        <taxon>Didymosphaeriaceae</taxon>
        <taxon>Bimuria</taxon>
    </lineage>
</organism>
<dbReference type="EMBL" id="ML976712">
    <property type="protein sequence ID" value="KAF1969151.1"/>
    <property type="molecule type" value="Genomic_DNA"/>
</dbReference>
<sequence length="88" mass="9312">PPAADDTKGGKVFSEDTIAVLLMALGSVGIPSAQYEMMSSLDGTKTASSFQHAFRSVLKKAKDFKARVDAGETFKAVAPSKKRGTYTP</sequence>
<accession>A0A6A5UVW9</accession>
<dbReference type="Proteomes" id="UP000800036">
    <property type="component" value="Unassembled WGS sequence"/>
</dbReference>
<gene>
    <name evidence="1" type="ORF">BU23DRAFT_396215</name>
</gene>
<dbReference type="OrthoDB" id="3938057at2759"/>
<feature type="non-terminal residue" evidence="1">
    <location>
        <position position="88"/>
    </location>
</feature>
<keyword evidence="2" id="KW-1185">Reference proteome</keyword>
<name>A0A6A5UVW9_9PLEO</name>
<dbReference type="AlphaFoldDB" id="A0A6A5UVW9"/>
<reference evidence="1" key="1">
    <citation type="journal article" date="2020" name="Stud. Mycol.">
        <title>101 Dothideomycetes genomes: a test case for predicting lifestyles and emergence of pathogens.</title>
        <authorList>
            <person name="Haridas S."/>
            <person name="Albert R."/>
            <person name="Binder M."/>
            <person name="Bloem J."/>
            <person name="Labutti K."/>
            <person name="Salamov A."/>
            <person name="Andreopoulos B."/>
            <person name="Baker S."/>
            <person name="Barry K."/>
            <person name="Bills G."/>
            <person name="Bluhm B."/>
            <person name="Cannon C."/>
            <person name="Castanera R."/>
            <person name="Culley D."/>
            <person name="Daum C."/>
            <person name="Ezra D."/>
            <person name="Gonzalez J."/>
            <person name="Henrissat B."/>
            <person name="Kuo A."/>
            <person name="Liang C."/>
            <person name="Lipzen A."/>
            <person name="Lutzoni F."/>
            <person name="Magnuson J."/>
            <person name="Mondo S."/>
            <person name="Nolan M."/>
            <person name="Ohm R."/>
            <person name="Pangilinan J."/>
            <person name="Park H.-J."/>
            <person name="Ramirez L."/>
            <person name="Alfaro M."/>
            <person name="Sun H."/>
            <person name="Tritt A."/>
            <person name="Yoshinaga Y."/>
            <person name="Zwiers L.-H."/>
            <person name="Turgeon B."/>
            <person name="Goodwin S."/>
            <person name="Spatafora J."/>
            <person name="Crous P."/>
            <person name="Grigoriev I."/>
        </authorList>
    </citation>
    <scope>NUCLEOTIDE SEQUENCE</scope>
    <source>
        <strain evidence="1">CBS 107.79</strain>
    </source>
</reference>
<proteinExistence type="predicted"/>
<evidence type="ECO:0000313" key="1">
    <source>
        <dbReference type="EMBL" id="KAF1969151.1"/>
    </source>
</evidence>
<evidence type="ECO:0000313" key="2">
    <source>
        <dbReference type="Proteomes" id="UP000800036"/>
    </source>
</evidence>
<protein>
    <submittedName>
        <fullName evidence="1">Uncharacterized protein</fullName>
    </submittedName>
</protein>